<dbReference type="PANTHER" id="PTHR46986">
    <property type="entry name" value="ENDORIBONUCLEASE YBEY, CHLOROPLASTIC"/>
    <property type="match status" value="1"/>
</dbReference>
<keyword evidence="7" id="KW-0690">Ribosome biogenesis</keyword>
<dbReference type="NCBIfam" id="TIGR00043">
    <property type="entry name" value="rRNA maturation RNase YbeY"/>
    <property type="match status" value="1"/>
</dbReference>
<evidence type="ECO:0000256" key="2">
    <source>
        <dbReference type="ARBA" id="ARBA00022722"/>
    </source>
</evidence>
<gene>
    <name evidence="7 8" type="primary">ybeY</name>
    <name evidence="8" type="ORF">ACFQ1O_11595</name>
</gene>
<keyword evidence="7" id="KW-0963">Cytoplasm</keyword>
<evidence type="ECO:0000256" key="1">
    <source>
        <dbReference type="ARBA" id="ARBA00010875"/>
    </source>
</evidence>
<evidence type="ECO:0000256" key="3">
    <source>
        <dbReference type="ARBA" id="ARBA00022723"/>
    </source>
</evidence>
<evidence type="ECO:0000256" key="4">
    <source>
        <dbReference type="ARBA" id="ARBA00022759"/>
    </source>
</evidence>
<evidence type="ECO:0000313" key="9">
    <source>
        <dbReference type="Proteomes" id="UP001596997"/>
    </source>
</evidence>
<dbReference type="RefSeq" id="WP_377716189.1">
    <property type="nucleotide sequence ID" value="NZ_JBHTJM010000009.1"/>
</dbReference>
<keyword evidence="2 7" id="KW-0540">Nuclease</keyword>
<comment type="similarity">
    <text evidence="1 7">Belongs to the endoribonuclease YbeY family.</text>
</comment>
<dbReference type="Gene3D" id="3.40.390.30">
    <property type="entry name" value="Metalloproteases ('zincins'), catalytic domain"/>
    <property type="match status" value="1"/>
</dbReference>
<evidence type="ECO:0000256" key="5">
    <source>
        <dbReference type="ARBA" id="ARBA00022801"/>
    </source>
</evidence>
<comment type="caution">
    <text evidence="8">The sequence shown here is derived from an EMBL/GenBank/DDBJ whole genome shotgun (WGS) entry which is preliminary data.</text>
</comment>
<dbReference type="InterPro" id="IPR023091">
    <property type="entry name" value="MetalPrtase_cat_dom_sf_prd"/>
</dbReference>
<comment type="cofactor">
    <cofactor evidence="7">
        <name>Zn(2+)</name>
        <dbReference type="ChEBI" id="CHEBI:29105"/>
    </cofactor>
    <text evidence="7">Binds 1 zinc ion.</text>
</comment>
<comment type="subcellular location">
    <subcellularLocation>
        <location evidence="7">Cytoplasm</location>
    </subcellularLocation>
</comment>
<comment type="function">
    <text evidence="7">Single strand-specific metallo-endoribonuclease involved in late-stage 70S ribosome quality control and in maturation of the 3' terminus of the 16S rRNA.</text>
</comment>
<keyword evidence="3 7" id="KW-0479">Metal-binding</keyword>
<feature type="binding site" evidence="7">
    <location>
        <position position="117"/>
    </location>
    <ligand>
        <name>Zn(2+)</name>
        <dbReference type="ChEBI" id="CHEBI:29105"/>
        <note>catalytic</note>
    </ligand>
</feature>
<keyword evidence="4 7" id="KW-0255">Endonuclease</keyword>
<sequence>MQQINFHYENDFSLENESQFTEWIKEVITSEDKKLSEINYIFCDDEYLHKINLEFLNHDTYTDIITFDNCVGNNIQSDIFISTERVADNALEFNVSFMEELKRVMAHGILHLCGYKDKTDQEAQLMRAKENEKINMFHVEQ</sequence>
<protein>
    <recommendedName>
        <fullName evidence="7">Endoribonuclease YbeY</fullName>
        <ecNumber evidence="7">3.1.-.-</ecNumber>
    </recommendedName>
</protein>
<dbReference type="InterPro" id="IPR002036">
    <property type="entry name" value="YbeY"/>
</dbReference>
<keyword evidence="5 7" id="KW-0378">Hydrolase</keyword>
<keyword evidence="9" id="KW-1185">Reference proteome</keyword>
<dbReference type="EC" id="3.1.-.-" evidence="7"/>
<dbReference type="SUPFAM" id="SSF55486">
    <property type="entry name" value="Metalloproteases ('zincins'), catalytic domain"/>
    <property type="match status" value="1"/>
</dbReference>
<evidence type="ECO:0000313" key="8">
    <source>
        <dbReference type="EMBL" id="MFD0964649.1"/>
    </source>
</evidence>
<feature type="binding site" evidence="7">
    <location>
        <position position="111"/>
    </location>
    <ligand>
        <name>Zn(2+)</name>
        <dbReference type="ChEBI" id="CHEBI:29105"/>
        <note>catalytic</note>
    </ligand>
</feature>
<dbReference type="EMBL" id="JBHTJM010000009">
    <property type="protein sequence ID" value="MFD0964649.1"/>
    <property type="molecule type" value="Genomic_DNA"/>
</dbReference>
<dbReference type="HAMAP" id="MF_00009">
    <property type="entry name" value="Endoribonucl_YbeY"/>
    <property type="match status" value="1"/>
</dbReference>
<keyword evidence="6 7" id="KW-0862">Zinc</keyword>
<name>A0ABW3I444_9FLAO</name>
<dbReference type="PANTHER" id="PTHR46986:SF1">
    <property type="entry name" value="ENDORIBONUCLEASE YBEY, CHLOROPLASTIC"/>
    <property type="match status" value="1"/>
</dbReference>
<reference evidence="9" key="1">
    <citation type="journal article" date="2019" name="Int. J. Syst. Evol. Microbiol.">
        <title>The Global Catalogue of Microorganisms (GCM) 10K type strain sequencing project: providing services to taxonomists for standard genome sequencing and annotation.</title>
        <authorList>
            <consortium name="The Broad Institute Genomics Platform"/>
            <consortium name="The Broad Institute Genome Sequencing Center for Infectious Disease"/>
            <person name="Wu L."/>
            <person name="Ma J."/>
        </authorList>
    </citation>
    <scope>NUCLEOTIDE SEQUENCE [LARGE SCALE GENOMIC DNA]</scope>
    <source>
        <strain evidence="9">CCUG 62114</strain>
    </source>
</reference>
<evidence type="ECO:0000256" key="7">
    <source>
        <dbReference type="HAMAP-Rule" id="MF_00009"/>
    </source>
</evidence>
<accession>A0ABW3I444</accession>
<dbReference type="Proteomes" id="UP001596997">
    <property type="component" value="Unassembled WGS sequence"/>
</dbReference>
<evidence type="ECO:0000256" key="6">
    <source>
        <dbReference type="ARBA" id="ARBA00022833"/>
    </source>
</evidence>
<proteinExistence type="inferred from homology"/>
<keyword evidence="7" id="KW-0698">rRNA processing</keyword>
<organism evidence="8 9">
    <name type="scientific">Pseudofulvibacter geojedonensis</name>
    <dbReference type="NCBI Taxonomy" id="1123758"/>
    <lineage>
        <taxon>Bacteria</taxon>
        <taxon>Pseudomonadati</taxon>
        <taxon>Bacteroidota</taxon>
        <taxon>Flavobacteriia</taxon>
        <taxon>Flavobacteriales</taxon>
        <taxon>Flavobacteriaceae</taxon>
        <taxon>Pseudofulvibacter</taxon>
    </lineage>
</organism>
<feature type="binding site" evidence="7">
    <location>
        <position position="107"/>
    </location>
    <ligand>
        <name>Zn(2+)</name>
        <dbReference type="ChEBI" id="CHEBI:29105"/>
        <note>catalytic</note>
    </ligand>
</feature>
<dbReference type="Pfam" id="PF02130">
    <property type="entry name" value="YbeY"/>
    <property type="match status" value="1"/>
</dbReference>